<dbReference type="Proteomes" id="UP000783871">
    <property type="component" value="Unassembled WGS sequence"/>
</dbReference>
<proteinExistence type="predicted"/>
<accession>A0ABX0ZCJ4</accession>
<feature type="region of interest" description="Disordered" evidence="1">
    <location>
        <begin position="1"/>
        <end position="21"/>
    </location>
</feature>
<keyword evidence="3" id="KW-1185">Reference proteome</keyword>
<protein>
    <submittedName>
        <fullName evidence="2">Uncharacterized protein</fullName>
    </submittedName>
</protein>
<gene>
    <name evidence="2" type="ORF">HCJ94_17340</name>
</gene>
<sequence length="73" mass="7652">MTDAAKGITVTTYDQRDEKADTAAHPNATGVEVMDHHLLVLQGGKTLAVYAPGWWASAVVNEATSSTTASPPQ</sequence>
<dbReference type="EMBL" id="JAATEO010000018">
    <property type="protein sequence ID" value="NJP33698.1"/>
    <property type="molecule type" value="Genomic_DNA"/>
</dbReference>
<organism evidence="2 3">
    <name type="scientific">Micromonospora thermarum</name>
    <dbReference type="NCBI Taxonomy" id="2720024"/>
    <lineage>
        <taxon>Bacteria</taxon>
        <taxon>Bacillati</taxon>
        <taxon>Actinomycetota</taxon>
        <taxon>Actinomycetes</taxon>
        <taxon>Micromonosporales</taxon>
        <taxon>Micromonosporaceae</taxon>
        <taxon>Micromonospora</taxon>
    </lineage>
</organism>
<evidence type="ECO:0000256" key="1">
    <source>
        <dbReference type="SAM" id="MobiDB-lite"/>
    </source>
</evidence>
<evidence type="ECO:0000313" key="3">
    <source>
        <dbReference type="Proteomes" id="UP000783871"/>
    </source>
</evidence>
<name>A0ABX0ZCJ4_9ACTN</name>
<dbReference type="RefSeq" id="WP_168002068.1">
    <property type="nucleotide sequence ID" value="NZ_JAATEO010000018.1"/>
</dbReference>
<evidence type="ECO:0000313" key="2">
    <source>
        <dbReference type="EMBL" id="NJP33698.1"/>
    </source>
</evidence>
<comment type="caution">
    <text evidence="2">The sequence shown here is derived from an EMBL/GenBank/DDBJ whole genome shotgun (WGS) entry which is preliminary data.</text>
</comment>
<reference evidence="2 3" key="1">
    <citation type="submission" date="2020-03" db="EMBL/GenBank/DDBJ databases">
        <title>WGS of actinomycetes isolated from Thailand.</title>
        <authorList>
            <person name="Thawai C."/>
        </authorList>
    </citation>
    <scope>NUCLEOTIDE SEQUENCE [LARGE SCALE GENOMIC DNA]</scope>
    <source>
        <strain evidence="2 3">HSS6-12</strain>
    </source>
</reference>